<evidence type="ECO:0000313" key="2">
    <source>
        <dbReference type="Proteomes" id="UP000287033"/>
    </source>
</evidence>
<protein>
    <submittedName>
        <fullName evidence="1">Uncharacterized protein</fullName>
    </submittedName>
</protein>
<comment type="caution">
    <text evidence="1">The sequence shown here is derived from an EMBL/GenBank/DDBJ whole genome shotgun (WGS) entry which is preliminary data.</text>
</comment>
<evidence type="ECO:0000313" key="1">
    <source>
        <dbReference type="EMBL" id="GCC22525.1"/>
    </source>
</evidence>
<proteinExistence type="predicted"/>
<dbReference type="AlphaFoldDB" id="A0A401RWK1"/>
<gene>
    <name evidence="1" type="ORF">chiPu_0000913</name>
</gene>
<organism evidence="1 2">
    <name type="scientific">Chiloscyllium punctatum</name>
    <name type="common">Brownbanded bambooshark</name>
    <name type="synonym">Hemiscyllium punctatum</name>
    <dbReference type="NCBI Taxonomy" id="137246"/>
    <lineage>
        <taxon>Eukaryota</taxon>
        <taxon>Metazoa</taxon>
        <taxon>Chordata</taxon>
        <taxon>Craniata</taxon>
        <taxon>Vertebrata</taxon>
        <taxon>Chondrichthyes</taxon>
        <taxon>Elasmobranchii</taxon>
        <taxon>Galeomorphii</taxon>
        <taxon>Galeoidea</taxon>
        <taxon>Orectolobiformes</taxon>
        <taxon>Hemiscylliidae</taxon>
        <taxon>Chiloscyllium</taxon>
    </lineage>
</organism>
<dbReference type="Proteomes" id="UP000287033">
    <property type="component" value="Unassembled WGS sequence"/>
</dbReference>
<reference evidence="1 2" key="1">
    <citation type="journal article" date="2018" name="Nat. Ecol. Evol.">
        <title>Shark genomes provide insights into elasmobranch evolution and the origin of vertebrates.</title>
        <authorList>
            <person name="Hara Y"/>
            <person name="Yamaguchi K"/>
            <person name="Onimaru K"/>
            <person name="Kadota M"/>
            <person name="Koyanagi M"/>
            <person name="Keeley SD"/>
            <person name="Tatsumi K"/>
            <person name="Tanaka K"/>
            <person name="Motone F"/>
            <person name="Kageyama Y"/>
            <person name="Nozu R"/>
            <person name="Adachi N"/>
            <person name="Nishimura O"/>
            <person name="Nakagawa R"/>
            <person name="Tanegashima C"/>
            <person name="Kiyatake I"/>
            <person name="Matsumoto R"/>
            <person name="Murakumo K"/>
            <person name="Nishida K"/>
            <person name="Terakita A"/>
            <person name="Kuratani S"/>
            <person name="Sato K"/>
            <person name="Hyodo S Kuraku.S."/>
        </authorList>
    </citation>
    <scope>NUCLEOTIDE SEQUENCE [LARGE SCALE GENOMIC DNA]</scope>
</reference>
<name>A0A401RWK1_CHIPU</name>
<accession>A0A401RWK1</accession>
<dbReference type="EMBL" id="BEZZ01000012">
    <property type="protein sequence ID" value="GCC22525.1"/>
    <property type="molecule type" value="Genomic_DNA"/>
</dbReference>
<keyword evidence="2" id="KW-1185">Reference proteome</keyword>
<sequence>MLTGRSNTDNNNGWSSKVFIAKHCRCWKPGTRLEILILLHMLPDLLHLSRRVLDISYRSNGLRKISFPEHSHHVCNLMR</sequence>